<keyword evidence="11" id="KW-0697">Rotamase</keyword>
<reference evidence="14" key="1">
    <citation type="submission" date="2005-08" db="EMBL/GenBank/DDBJ databases">
        <title>Complete sequence of Chlorobium chlorochromatii CaD3.</title>
        <authorList>
            <person name="Copeland A."/>
            <person name="Lucas S."/>
            <person name="Lapidus A."/>
            <person name="Barry K."/>
            <person name="Detter J.C."/>
            <person name="Glavina T."/>
            <person name="Hammon N."/>
            <person name="Israni S."/>
            <person name="Pitluck S."/>
            <person name="Bryant D."/>
            <person name="Schmutz J."/>
            <person name="Larimer F."/>
            <person name="Land M."/>
            <person name="Kyrpides N."/>
            <person name="Ivanova N."/>
            <person name="Richardson P."/>
        </authorList>
    </citation>
    <scope>NUCLEOTIDE SEQUENCE [LARGE SCALE GENOMIC DNA]</scope>
    <source>
        <strain evidence="14">CaD3</strain>
    </source>
</reference>
<dbReference type="Pfam" id="PF13623">
    <property type="entry name" value="SurA_N_2"/>
    <property type="match status" value="1"/>
</dbReference>
<dbReference type="PANTHER" id="PTHR47529">
    <property type="entry name" value="PEPTIDYL-PROLYL CIS-TRANS ISOMERASE D"/>
    <property type="match status" value="1"/>
</dbReference>
<evidence type="ECO:0000256" key="5">
    <source>
        <dbReference type="ARBA" id="ARBA00022989"/>
    </source>
</evidence>
<sequence>MALLSSLRNKTHIILYVLLASFLALIVFEWGMESNFIKPQNVAGKVNGASISYQEYDNAYKALSENVRRANPELELTPEMEHELQERAWNSLVDQRLLEEQFRKFGITVQDREVLEAMNSPQPPMVIRQYFTDPATGKVDRQKLESARRDPANRDMWLQLEKYVRMELQENKLLRAFQTFERVTDREISDMINRKVSLFTASFIPLPLSAAGDDKRFPITDDDIKKYYDEHKEQFRQEKPSRKVETVFFPLVPSAKDSAAVRQELEALRADFSKSQNDVDFVKVQSDRSNSANVVLTRADFSPLAGNAIFNTSSLAAGSLIGPFADNGEFRLLKVVRVQPAVQPIARASHILLRFNPANKAEIEKVQQLTMQIGQQLQAGVPFETLAKQYSADPGSAENGGDLGWFSPDRMVPEFSKAVFNSRPGAIIGPIQTQFGVHIIKVTGFDQRALVASEVVRTIRSSSESMESQRRRAMAFQVDAKEKGFAKSAATAGVKVEESNEFTRRMAIRPLGYNDKVATFAFSAKEGDISDVIESKKGFYVARLTAKHDEGYRSLDKDAKERIKQELLVEKKGAALQQKLTAAAKVPNATLEQIAARVGSQVVHADGIRWADGFIPNYGVDRVLVEAISGMTAGKLFKPVKTSNGYALVRLERKSIPEGFDPNAVKGMVAPQLLQAKHQQLFTEYFQSLRNVEDLRP</sequence>
<evidence type="ECO:0000313" key="14">
    <source>
        <dbReference type="EMBL" id="ABB28471.1"/>
    </source>
</evidence>
<dbReference type="InterPro" id="IPR027304">
    <property type="entry name" value="Trigger_fact/SurA_dom_sf"/>
</dbReference>
<evidence type="ECO:0000259" key="13">
    <source>
        <dbReference type="PROSITE" id="PS50198"/>
    </source>
</evidence>
<feature type="domain" description="PpiC" evidence="13">
    <location>
        <begin position="343"/>
        <end position="444"/>
    </location>
</feature>
<keyword evidence="7" id="KW-0143">Chaperone</keyword>
<evidence type="ECO:0000256" key="6">
    <source>
        <dbReference type="ARBA" id="ARBA00023136"/>
    </source>
</evidence>
<evidence type="ECO:0000256" key="2">
    <source>
        <dbReference type="ARBA" id="ARBA00022475"/>
    </source>
</evidence>
<organism evidence="14">
    <name type="scientific">Chlorobium chlorochromatii (strain CaD3)</name>
    <dbReference type="NCBI Taxonomy" id="340177"/>
    <lineage>
        <taxon>Bacteria</taxon>
        <taxon>Pseudomonadati</taxon>
        <taxon>Chlorobiota</taxon>
        <taxon>Chlorobiia</taxon>
        <taxon>Chlorobiales</taxon>
        <taxon>Chlorobiaceae</taxon>
        <taxon>Chlorobium/Pelodictyon group</taxon>
        <taxon>Chlorobium</taxon>
    </lineage>
</organism>
<keyword evidence="3" id="KW-0997">Cell inner membrane</keyword>
<dbReference type="KEGG" id="cch:Cag_1209"/>
<evidence type="ECO:0000256" key="7">
    <source>
        <dbReference type="ARBA" id="ARBA00023186"/>
    </source>
</evidence>
<evidence type="ECO:0000256" key="4">
    <source>
        <dbReference type="ARBA" id="ARBA00022692"/>
    </source>
</evidence>
<dbReference type="GO" id="GO:0005886">
    <property type="term" value="C:plasma membrane"/>
    <property type="evidence" value="ECO:0007669"/>
    <property type="project" value="UniProtKB-SubCell"/>
</dbReference>
<dbReference type="Pfam" id="PF13145">
    <property type="entry name" value="Rotamase_2"/>
    <property type="match status" value="1"/>
</dbReference>
<dbReference type="STRING" id="340177.Cag_1209"/>
<dbReference type="SUPFAM" id="SSF109998">
    <property type="entry name" value="Triger factor/SurA peptide-binding domain-like"/>
    <property type="match status" value="1"/>
</dbReference>
<proteinExistence type="inferred from homology"/>
<accession>Q3ARA4</accession>
<dbReference type="GO" id="GO:0003755">
    <property type="term" value="F:peptidyl-prolyl cis-trans isomerase activity"/>
    <property type="evidence" value="ECO:0007669"/>
    <property type="project" value="UniProtKB-KW"/>
</dbReference>
<evidence type="ECO:0000256" key="8">
    <source>
        <dbReference type="ARBA" id="ARBA00038408"/>
    </source>
</evidence>
<dbReference type="SUPFAM" id="SSF54534">
    <property type="entry name" value="FKBP-like"/>
    <property type="match status" value="1"/>
</dbReference>
<evidence type="ECO:0000256" key="12">
    <source>
        <dbReference type="SAM" id="Phobius"/>
    </source>
</evidence>
<evidence type="ECO:0000256" key="11">
    <source>
        <dbReference type="PROSITE-ProRule" id="PRU00278"/>
    </source>
</evidence>
<dbReference type="PROSITE" id="PS50198">
    <property type="entry name" value="PPIC_PPIASE_2"/>
    <property type="match status" value="1"/>
</dbReference>
<dbReference type="eggNOG" id="COG0760">
    <property type="taxonomic scope" value="Bacteria"/>
</dbReference>
<dbReference type="PANTHER" id="PTHR47529:SF1">
    <property type="entry name" value="PERIPLASMIC CHAPERONE PPID"/>
    <property type="match status" value="1"/>
</dbReference>
<dbReference type="Pfam" id="PF13616">
    <property type="entry name" value="Rotamase_3"/>
    <property type="match status" value="1"/>
</dbReference>
<dbReference type="EMBL" id="CP000108">
    <property type="protein sequence ID" value="ABB28471.1"/>
    <property type="molecule type" value="Genomic_DNA"/>
</dbReference>
<keyword evidence="6 12" id="KW-0472">Membrane</keyword>
<dbReference type="InterPro" id="IPR000297">
    <property type="entry name" value="PPIase_PpiC"/>
</dbReference>
<dbReference type="InterPro" id="IPR046357">
    <property type="entry name" value="PPIase_dom_sf"/>
</dbReference>
<dbReference type="Gene3D" id="3.10.50.40">
    <property type="match status" value="2"/>
</dbReference>
<evidence type="ECO:0000256" key="10">
    <source>
        <dbReference type="ARBA" id="ARBA00042775"/>
    </source>
</evidence>
<dbReference type="Gene3D" id="1.10.4030.10">
    <property type="entry name" value="Porin chaperone SurA, peptide-binding domain"/>
    <property type="match status" value="1"/>
</dbReference>
<dbReference type="PROSITE" id="PS01096">
    <property type="entry name" value="PPIC_PPIASE_1"/>
    <property type="match status" value="1"/>
</dbReference>
<feature type="transmembrane region" description="Helical" evidence="12">
    <location>
        <begin position="12"/>
        <end position="32"/>
    </location>
</feature>
<keyword evidence="2" id="KW-1003">Cell membrane</keyword>
<evidence type="ECO:0000256" key="1">
    <source>
        <dbReference type="ARBA" id="ARBA00004382"/>
    </source>
</evidence>
<keyword evidence="5 12" id="KW-1133">Transmembrane helix</keyword>
<keyword evidence="4 12" id="KW-0812">Transmembrane</keyword>
<evidence type="ECO:0000256" key="9">
    <source>
        <dbReference type="ARBA" id="ARBA00040743"/>
    </source>
</evidence>
<gene>
    <name evidence="14" type="ordered locus">Cag_1209</name>
</gene>
<dbReference type="InterPro" id="IPR023058">
    <property type="entry name" value="PPIase_PpiC_CS"/>
</dbReference>
<comment type="subcellular location">
    <subcellularLocation>
        <location evidence="1">Cell inner membrane</location>
        <topology evidence="1">Single-pass type II membrane protein</topology>
        <orientation evidence="1">Periplasmic side</orientation>
    </subcellularLocation>
</comment>
<protein>
    <recommendedName>
        <fullName evidence="9">Periplasmic chaperone PpiD</fullName>
    </recommendedName>
    <alternativeName>
        <fullName evidence="10">Periplasmic folding chaperone</fullName>
    </alternativeName>
</protein>
<keyword evidence="11 14" id="KW-0413">Isomerase</keyword>
<dbReference type="InterPro" id="IPR052029">
    <property type="entry name" value="PpiD_chaperone"/>
</dbReference>
<dbReference type="AlphaFoldDB" id="Q3ARA4"/>
<comment type="similarity">
    <text evidence="8">Belongs to the PpiD chaperone family.</text>
</comment>
<dbReference type="HOGENOM" id="CLU_023843_0_0_10"/>
<evidence type="ECO:0000256" key="3">
    <source>
        <dbReference type="ARBA" id="ARBA00022519"/>
    </source>
</evidence>
<dbReference type="OrthoDB" id="9812372at2"/>
<name>Q3ARA4_CHLCH</name>